<dbReference type="EMBL" id="JALJAT010000007">
    <property type="protein sequence ID" value="KAK4468270.1"/>
    <property type="molecule type" value="Genomic_DNA"/>
</dbReference>
<name>A0AAE1Z711_SCHME</name>
<gene>
    <name evidence="1" type="ORF">MN116_008423</name>
</gene>
<dbReference type="Proteomes" id="UP001292079">
    <property type="component" value="Unassembled WGS sequence"/>
</dbReference>
<dbReference type="AlphaFoldDB" id="A0AAE1Z711"/>
<keyword evidence="2" id="KW-1185">Reference proteome</keyword>
<comment type="caution">
    <text evidence="1">The sequence shown here is derived from an EMBL/GenBank/DDBJ whole genome shotgun (WGS) entry which is preliminary data.</text>
</comment>
<accession>A0AAE1Z711</accession>
<sequence>MNQGQFKFNFSIEQVLEEWKILDENENLPITNEEDDNELKVVNHDSFFAPHYKEGIEYFTIENPEKIKQEWIEARKSIISHIKNTVRHLVRDKFRK</sequence>
<reference evidence="1" key="2">
    <citation type="journal article" date="2023" name="Infect Dis Poverty">
        <title>Chromosome-scale genome of the human blood fluke Schistosoma mekongi and its implications for public health.</title>
        <authorList>
            <person name="Zhou M."/>
            <person name="Xu L."/>
            <person name="Xu D."/>
            <person name="Chen W."/>
            <person name="Khan J."/>
            <person name="Hu Y."/>
            <person name="Huang H."/>
            <person name="Wei H."/>
            <person name="Zhang Y."/>
            <person name="Chusongsang P."/>
            <person name="Tanasarnprasert K."/>
            <person name="Hu X."/>
            <person name="Limpanont Y."/>
            <person name="Lv Z."/>
        </authorList>
    </citation>
    <scope>NUCLEOTIDE SEQUENCE</scope>
    <source>
        <strain evidence="1">LV_2022a</strain>
    </source>
</reference>
<evidence type="ECO:0000313" key="1">
    <source>
        <dbReference type="EMBL" id="KAK4468270.1"/>
    </source>
</evidence>
<reference evidence="1" key="1">
    <citation type="submission" date="2022-04" db="EMBL/GenBank/DDBJ databases">
        <authorList>
            <person name="Xu L."/>
            <person name="Lv Z."/>
        </authorList>
    </citation>
    <scope>NUCLEOTIDE SEQUENCE</scope>
    <source>
        <strain evidence="1">LV_2022a</strain>
    </source>
</reference>
<proteinExistence type="predicted"/>
<organism evidence="1 2">
    <name type="scientific">Schistosoma mekongi</name>
    <name type="common">Parasitic worm</name>
    <dbReference type="NCBI Taxonomy" id="38744"/>
    <lineage>
        <taxon>Eukaryota</taxon>
        <taxon>Metazoa</taxon>
        <taxon>Spiralia</taxon>
        <taxon>Lophotrochozoa</taxon>
        <taxon>Platyhelminthes</taxon>
        <taxon>Trematoda</taxon>
        <taxon>Digenea</taxon>
        <taxon>Strigeidida</taxon>
        <taxon>Schistosomatoidea</taxon>
        <taxon>Schistosomatidae</taxon>
        <taxon>Schistosoma</taxon>
    </lineage>
</organism>
<evidence type="ECO:0000313" key="2">
    <source>
        <dbReference type="Proteomes" id="UP001292079"/>
    </source>
</evidence>
<protein>
    <submittedName>
        <fullName evidence="1">Uncharacterized protein</fullName>
    </submittedName>
</protein>